<dbReference type="PANTHER" id="PTHR21716">
    <property type="entry name" value="TRANSMEMBRANE PROTEIN"/>
    <property type="match status" value="1"/>
</dbReference>
<dbReference type="RefSeq" id="WP_349138781.1">
    <property type="nucleotide sequence ID" value="NZ_JBBMFT010000001.1"/>
</dbReference>
<evidence type="ECO:0000313" key="10">
    <source>
        <dbReference type="Proteomes" id="UP001440599"/>
    </source>
</evidence>
<organism evidence="9 10">
    <name type="scientific">Flavonifractor hominis</name>
    <dbReference type="NCBI Taxonomy" id="3133178"/>
    <lineage>
        <taxon>Bacteria</taxon>
        <taxon>Bacillati</taxon>
        <taxon>Bacillota</taxon>
        <taxon>Clostridia</taxon>
        <taxon>Eubacteriales</taxon>
        <taxon>Oscillospiraceae</taxon>
        <taxon>Flavonifractor</taxon>
    </lineage>
</organism>
<evidence type="ECO:0000256" key="6">
    <source>
        <dbReference type="ARBA" id="ARBA00022989"/>
    </source>
</evidence>
<feature type="transmembrane region" description="Helical" evidence="8">
    <location>
        <begin position="269"/>
        <end position="294"/>
    </location>
</feature>
<evidence type="ECO:0000313" key="9">
    <source>
        <dbReference type="EMBL" id="MEQ2455098.1"/>
    </source>
</evidence>
<feature type="transmembrane region" description="Helical" evidence="8">
    <location>
        <begin position="12"/>
        <end position="34"/>
    </location>
</feature>
<feature type="transmembrane region" description="Helical" evidence="8">
    <location>
        <begin position="87"/>
        <end position="108"/>
    </location>
</feature>
<name>A0ABV1EKI2_9FIRM</name>
<keyword evidence="10" id="KW-1185">Reference proteome</keyword>
<dbReference type="InterPro" id="IPR002549">
    <property type="entry name" value="AI-2E-like"/>
</dbReference>
<evidence type="ECO:0000256" key="7">
    <source>
        <dbReference type="ARBA" id="ARBA00023136"/>
    </source>
</evidence>
<dbReference type="Proteomes" id="UP001440599">
    <property type="component" value="Unassembled WGS sequence"/>
</dbReference>
<comment type="similarity">
    <text evidence="2">Belongs to the autoinducer-2 exporter (AI-2E) (TC 2.A.86) family.</text>
</comment>
<comment type="caution">
    <text evidence="9">The sequence shown here is derived from an EMBL/GenBank/DDBJ whole genome shotgun (WGS) entry which is preliminary data.</text>
</comment>
<evidence type="ECO:0000256" key="1">
    <source>
        <dbReference type="ARBA" id="ARBA00004651"/>
    </source>
</evidence>
<evidence type="ECO:0000256" key="4">
    <source>
        <dbReference type="ARBA" id="ARBA00022475"/>
    </source>
</evidence>
<dbReference type="EMBL" id="JBBMFT010000001">
    <property type="protein sequence ID" value="MEQ2455098.1"/>
    <property type="molecule type" value="Genomic_DNA"/>
</dbReference>
<accession>A0ABV1EKI2</accession>
<keyword evidence="4" id="KW-1003">Cell membrane</keyword>
<evidence type="ECO:0000256" key="3">
    <source>
        <dbReference type="ARBA" id="ARBA00022448"/>
    </source>
</evidence>
<evidence type="ECO:0000256" key="5">
    <source>
        <dbReference type="ARBA" id="ARBA00022692"/>
    </source>
</evidence>
<feature type="transmembrane region" description="Helical" evidence="8">
    <location>
        <begin position="175"/>
        <end position="198"/>
    </location>
</feature>
<evidence type="ECO:0000256" key="8">
    <source>
        <dbReference type="SAM" id="Phobius"/>
    </source>
</evidence>
<reference evidence="9 10" key="1">
    <citation type="submission" date="2024-03" db="EMBL/GenBank/DDBJ databases">
        <title>Human intestinal bacterial collection.</title>
        <authorList>
            <person name="Pauvert C."/>
            <person name="Hitch T.C.A."/>
            <person name="Clavel T."/>
        </authorList>
    </citation>
    <scope>NUCLEOTIDE SEQUENCE [LARGE SCALE GENOMIC DNA]</scope>
    <source>
        <strain evidence="9 10">CLA-AP-H34</strain>
    </source>
</reference>
<gene>
    <name evidence="9" type="ORF">WMO45_01060</name>
</gene>
<keyword evidence="7 8" id="KW-0472">Membrane</keyword>
<keyword evidence="3" id="KW-0813">Transport</keyword>
<feature type="transmembrane region" description="Helical" evidence="8">
    <location>
        <begin position="301"/>
        <end position="320"/>
    </location>
</feature>
<comment type="subcellular location">
    <subcellularLocation>
        <location evidence="1">Cell membrane</location>
        <topology evidence="1">Multi-pass membrane protein</topology>
    </subcellularLocation>
</comment>
<dbReference type="Pfam" id="PF01594">
    <property type="entry name" value="AI-2E_transport"/>
    <property type="match status" value="1"/>
</dbReference>
<protein>
    <submittedName>
        <fullName evidence="9">AI-2E family transporter</fullName>
    </submittedName>
</protein>
<feature type="transmembrane region" description="Helical" evidence="8">
    <location>
        <begin position="46"/>
        <end position="66"/>
    </location>
</feature>
<keyword evidence="6 8" id="KW-1133">Transmembrane helix</keyword>
<sequence length="397" mass="43795">MEEKDNQERKKWYILDGRSISMLLVLLLAILFYVGLTHFDIISVRIAMFMKVLSPFITGFAIAYLLNTPVSFFERKVYDKQRYKRGLSILTVYLLALAVVVILLNLVIPQVMQSVMDLAGNMQTYLNSLDALVQNASTQFGLDTESVNEALGSYQDLVKTVTEAVSKSLPQLLDFGVAVGNGVITGITALISSVYMLAGKGRLVPQLKKLIYAVLPKRRADRLLDICSHANGVFIGFINGKLIDSAIIGVLCFFLCLIIRIPYPMLISVVIGVTNIIPFFGPIIGAIPCLMILVIVDPWAALRFLILVLALQQFDGNILGPKILGDSTGLSAIWVLIAIVTCGGLFGFPGMVLGVPTFAVLYTLVRDWVNKRLREKRIDGNGRPMEYTDLTGKKDEL</sequence>
<feature type="transmembrane region" description="Helical" evidence="8">
    <location>
        <begin position="242"/>
        <end position="263"/>
    </location>
</feature>
<evidence type="ECO:0000256" key="2">
    <source>
        <dbReference type="ARBA" id="ARBA00009773"/>
    </source>
</evidence>
<dbReference type="PANTHER" id="PTHR21716:SF53">
    <property type="entry name" value="PERMEASE PERM-RELATED"/>
    <property type="match status" value="1"/>
</dbReference>
<feature type="transmembrane region" description="Helical" evidence="8">
    <location>
        <begin position="332"/>
        <end position="365"/>
    </location>
</feature>
<proteinExistence type="inferred from homology"/>
<keyword evidence="5 8" id="KW-0812">Transmembrane</keyword>